<dbReference type="RefSeq" id="WP_283740043.1">
    <property type="nucleotide sequence ID" value="NZ_JASJEV010000003.1"/>
</dbReference>
<feature type="domain" description="GFO/IDH/MocA-like oxidoreductase" evidence="2">
    <location>
        <begin position="129"/>
        <end position="263"/>
    </location>
</feature>
<evidence type="ECO:0000313" key="3">
    <source>
        <dbReference type="EMBL" id="MDJ1158062.1"/>
    </source>
</evidence>
<dbReference type="Pfam" id="PF22725">
    <property type="entry name" value="GFO_IDH_MocA_C3"/>
    <property type="match status" value="1"/>
</dbReference>
<gene>
    <name evidence="3" type="ORF">QNA08_07420</name>
</gene>
<dbReference type="Pfam" id="PF01408">
    <property type="entry name" value="GFO_IDH_MocA"/>
    <property type="match status" value="1"/>
</dbReference>
<keyword evidence="4" id="KW-1185">Reference proteome</keyword>
<proteinExistence type="predicted"/>
<dbReference type="InterPro" id="IPR051450">
    <property type="entry name" value="Gfo/Idh/MocA_Oxidoreductases"/>
</dbReference>
<dbReference type="EMBL" id="JASJEV010000003">
    <property type="protein sequence ID" value="MDJ1158062.1"/>
    <property type="molecule type" value="Genomic_DNA"/>
</dbReference>
<evidence type="ECO:0000259" key="1">
    <source>
        <dbReference type="Pfam" id="PF01408"/>
    </source>
</evidence>
<dbReference type="InterPro" id="IPR055170">
    <property type="entry name" value="GFO_IDH_MocA-like_dom"/>
</dbReference>
<dbReference type="InterPro" id="IPR000683">
    <property type="entry name" value="Gfo/Idh/MocA-like_OxRdtase_N"/>
</dbReference>
<dbReference type="SUPFAM" id="SSF55347">
    <property type="entry name" value="Glyceraldehyde-3-phosphate dehydrogenase-like, C-terminal domain"/>
    <property type="match status" value="1"/>
</dbReference>
<dbReference type="PANTHER" id="PTHR43377:SF8">
    <property type="entry name" value="BLR3664 PROTEIN"/>
    <property type="match status" value="1"/>
</dbReference>
<dbReference type="SUPFAM" id="SSF51735">
    <property type="entry name" value="NAD(P)-binding Rossmann-fold domains"/>
    <property type="match status" value="1"/>
</dbReference>
<sequence length="346" mass="36487">MTWTRIAVVGAGAIGRSHIAVIEALPEAELAAIVDPSPSARGIAGAGVPVFDAIEAMLQTVRPDGVVLATPNQLHVPGALACLAAGVPVLVEKPLADGLEEGRRLVEAQARAGVPVLVGHYRRHNPILRKAREIVRSGQLGRITCVVATCLVLKPDDYFEVSWRVQPGGGPVLINLVHDIDNLRFICGDIVAVQAVASNVARRHPVEDSAAAAVLFADGAVGTFCVSDAAAGPYSWELSAGENRLYPRQFESCYLVSGTEGTLSLPMLEVWSYPRGRGWSAPLAREIAPVTPADPLVEQMRHFLRVIRGEEAPLVDAADGLRTLETVLAVGRSAQAGARVALAPAA</sequence>
<feature type="domain" description="Gfo/Idh/MocA-like oxidoreductase N-terminal" evidence="1">
    <location>
        <begin position="5"/>
        <end position="120"/>
    </location>
</feature>
<dbReference type="InterPro" id="IPR036291">
    <property type="entry name" value="NAD(P)-bd_dom_sf"/>
</dbReference>
<comment type="caution">
    <text evidence="3">The sequence shown here is derived from an EMBL/GenBank/DDBJ whole genome shotgun (WGS) entry which is preliminary data.</text>
</comment>
<name>A0ABT7AGC7_9HYPH</name>
<protein>
    <submittedName>
        <fullName evidence="3">Gfo/Idh/MocA family oxidoreductase</fullName>
    </submittedName>
</protein>
<organism evidence="3 4">
    <name type="scientific">Chelatococcus albus</name>
    <dbReference type="NCBI Taxonomy" id="3047466"/>
    <lineage>
        <taxon>Bacteria</taxon>
        <taxon>Pseudomonadati</taxon>
        <taxon>Pseudomonadota</taxon>
        <taxon>Alphaproteobacteria</taxon>
        <taxon>Hyphomicrobiales</taxon>
        <taxon>Chelatococcaceae</taxon>
        <taxon>Chelatococcus</taxon>
    </lineage>
</organism>
<dbReference type="PANTHER" id="PTHR43377">
    <property type="entry name" value="BILIVERDIN REDUCTASE A"/>
    <property type="match status" value="1"/>
</dbReference>
<evidence type="ECO:0000313" key="4">
    <source>
        <dbReference type="Proteomes" id="UP001321492"/>
    </source>
</evidence>
<evidence type="ECO:0000259" key="2">
    <source>
        <dbReference type="Pfam" id="PF22725"/>
    </source>
</evidence>
<dbReference type="Gene3D" id="3.30.360.10">
    <property type="entry name" value="Dihydrodipicolinate Reductase, domain 2"/>
    <property type="match status" value="1"/>
</dbReference>
<reference evidence="3 4" key="1">
    <citation type="submission" date="2023-05" db="EMBL/GenBank/DDBJ databases">
        <title>Chelatococcus sp. nov., a moderately thermophilic bacterium isolated from hot spring microbial mat.</title>
        <authorList>
            <person name="Hu C.-J."/>
            <person name="Li W.-J."/>
        </authorList>
    </citation>
    <scope>NUCLEOTIDE SEQUENCE [LARGE SCALE GENOMIC DNA]</scope>
    <source>
        <strain evidence="3 4">SYSU G07232</strain>
    </source>
</reference>
<accession>A0ABT7AGC7</accession>
<dbReference type="Gene3D" id="3.40.50.720">
    <property type="entry name" value="NAD(P)-binding Rossmann-like Domain"/>
    <property type="match status" value="1"/>
</dbReference>
<dbReference type="Proteomes" id="UP001321492">
    <property type="component" value="Unassembled WGS sequence"/>
</dbReference>